<sequence length="422" mass="49042">MIRKILTILLPALFFPAVGTSTKVYETRAFDNDIRSIRIWNESRNPLLPVIELGSPDKITLSFDDLSETLNTYSYKIIHCNWDWTPSDLSESQYIDGYTGGYLEHESSVGTYFPYNHFTLEFPNDEAGCTVSGNYAIIVYPDNDDENPVLTACFSVVEHLVQTECGVSSQTDIDYRKEHQQVSLVINYPDYDLSQPQNTLRVVIQQNRRRDNQAVLASPSFYQNNRIDYKMNPALIFKAGNQYQSFDISSERILDREIESIEYYKPYYHATLYPDVPRREKHVYSSDKDLNGRYIINLQGSDYPDTDGDYFFTHFTLETEPYLDKEVHILGDITGNRISDDSKMRYNFERNCYEKTLLLKQGGYNYIYAAVPLGSNTADVGEIEGNFWETQNEYTIYVYYHPFGSLYDRLISYNVIYSNSNY</sequence>
<evidence type="ECO:0000313" key="4">
    <source>
        <dbReference type="Proteomes" id="UP000823637"/>
    </source>
</evidence>
<evidence type="ECO:0000259" key="2">
    <source>
        <dbReference type="Pfam" id="PF17116"/>
    </source>
</evidence>
<organism evidence="3 4">
    <name type="scientific">Candidatus Enterocola intestinipullorum</name>
    <dbReference type="NCBI Taxonomy" id="2840783"/>
    <lineage>
        <taxon>Bacteria</taxon>
        <taxon>Pseudomonadati</taxon>
        <taxon>Bacteroidota</taxon>
        <taxon>Bacteroidia</taxon>
        <taxon>Bacteroidales</taxon>
        <taxon>Candidatus Enterocola</taxon>
    </lineage>
</organism>
<accession>A0A9D9HE10</accession>
<reference evidence="3" key="1">
    <citation type="submission" date="2020-10" db="EMBL/GenBank/DDBJ databases">
        <authorList>
            <person name="Gilroy R."/>
        </authorList>
    </citation>
    <scope>NUCLEOTIDE SEQUENCE</scope>
    <source>
        <strain evidence="3">D3-1215</strain>
    </source>
</reference>
<dbReference type="Proteomes" id="UP000823637">
    <property type="component" value="Unassembled WGS sequence"/>
</dbReference>
<gene>
    <name evidence="3" type="ORF">IAC32_01225</name>
</gene>
<feature type="domain" description="Type 9 secretion system plug protein N-terminal" evidence="2">
    <location>
        <begin position="34"/>
        <end position="158"/>
    </location>
</feature>
<evidence type="ECO:0000313" key="3">
    <source>
        <dbReference type="EMBL" id="MBO8446357.1"/>
    </source>
</evidence>
<proteinExistence type="predicted"/>
<dbReference type="InterPro" id="IPR031345">
    <property type="entry name" value="T9SS_Plug_N"/>
</dbReference>
<feature type="signal peptide" evidence="1">
    <location>
        <begin position="1"/>
        <end position="19"/>
    </location>
</feature>
<feature type="chain" id="PRO_5038781982" evidence="1">
    <location>
        <begin position="20"/>
        <end position="422"/>
    </location>
</feature>
<dbReference type="AlphaFoldDB" id="A0A9D9HE10"/>
<dbReference type="EMBL" id="JADIMR010000017">
    <property type="protein sequence ID" value="MBO8446357.1"/>
    <property type="molecule type" value="Genomic_DNA"/>
</dbReference>
<evidence type="ECO:0000256" key="1">
    <source>
        <dbReference type="SAM" id="SignalP"/>
    </source>
</evidence>
<reference evidence="3" key="2">
    <citation type="journal article" date="2021" name="PeerJ">
        <title>Extensive microbial diversity within the chicken gut microbiome revealed by metagenomics and culture.</title>
        <authorList>
            <person name="Gilroy R."/>
            <person name="Ravi A."/>
            <person name="Getino M."/>
            <person name="Pursley I."/>
            <person name="Horton D.L."/>
            <person name="Alikhan N.F."/>
            <person name="Baker D."/>
            <person name="Gharbi K."/>
            <person name="Hall N."/>
            <person name="Watson M."/>
            <person name="Adriaenssens E.M."/>
            <person name="Foster-Nyarko E."/>
            <person name="Jarju S."/>
            <person name="Secka A."/>
            <person name="Antonio M."/>
            <person name="Oren A."/>
            <person name="Chaudhuri R.R."/>
            <person name="La Ragione R."/>
            <person name="Hildebrand F."/>
            <person name="Pallen M.J."/>
        </authorList>
    </citation>
    <scope>NUCLEOTIDE SEQUENCE</scope>
    <source>
        <strain evidence="3">D3-1215</strain>
    </source>
</reference>
<comment type="caution">
    <text evidence="3">The sequence shown here is derived from an EMBL/GenBank/DDBJ whole genome shotgun (WGS) entry which is preliminary data.</text>
</comment>
<name>A0A9D9HE10_9BACT</name>
<keyword evidence="1" id="KW-0732">Signal</keyword>
<dbReference type="Pfam" id="PF17116">
    <property type="entry name" value="T9SS_plug_1st"/>
    <property type="match status" value="1"/>
</dbReference>
<protein>
    <submittedName>
        <fullName evidence="3">DUF5103 domain-containing protein</fullName>
    </submittedName>
</protein>